<dbReference type="Proteomes" id="UP000053989">
    <property type="component" value="Unassembled WGS sequence"/>
</dbReference>
<reference evidence="1 2" key="1">
    <citation type="submission" date="2014-04" db="EMBL/GenBank/DDBJ databases">
        <authorList>
            <consortium name="DOE Joint Genome Institute"/>
            <person name="Kuo A."/>
            <person name="Kohler A."/>
            <person name="Nagy L.G."/>
            <person name="Floudas D."/>
            <person name="Copeland A."/>
            <person name="Barry K.W."/>
            <person name="Cichocki N."/>
            <person name="Veneault-Fourrey C."/>
            <person name="LaButti K."/>
            <person name="Lindquist E.A."/>
            <person name="Lipzen A."/>
            <person name="Lundell T."/>
            <person name="Morin E."/>
            <person name="Murat C."/>
            <person name="Sun H."/>
            <person name="Tunlid A."/>
            <person name="Henrissat B."/>
            <person name="Grigoriev I.V."/>
            <person name="Hibbett D.S."/>
            <person name="Martin F."/>
            <person name="Nordberg H.P."/>
            <person name="Cantor M.N."/>
            <person name="Hua S.X."/>
        </authorList>
    </citation>
    <scope>NUCLEOTIDE SEQUENCE [LARGE SCALE GENOMIC DNA]</scope>
    <source>
        <strain evidence="1 2">Foug A</strain>
    </source>
</reference>
<protein>
    <submittedName>
        <fullName evidence="1">Uncharacterized protein</fullName>
    </submittedName>
</protein>
<dbReference type="AlphaFoldDB" id="A0A0C3EGI3"/>
<dbReference type="Pfam" id="PF14441">
    <property type="entry name" value="OTT_1508_deam"/>
    <property type="match status" value="1"/>
</dbReference>
<dbReference type="STRING" id="1036808.A0A0C3EGI3"/>
<name>A0A0C3EGI3_9AGAM</name>
<evidence type="ECO:0000313" key="2">
    <source>
        <dbReference type="Proteomes" id="UP000053989"/>
    </source>
</evidence>
<accession>A0A0C3EGI3</accession>
<dbReference type="EMBL" id="KN822014">
    <property type="protein sequence ID" value="KIM67026.1"/>
    <property type="molecule type" value="Genomic_DNA"/>
</dbReference>
<reference evidence="2" key="2">
    <citation type="submission" date="2015-01" db="EMBL/GenBank/DDBJ databases">
        <title>Evolutionary Origins and Diversification of the Mycorrhizal Mutualists.</title>
        <authorList>
            <consortium name="DOE Joint Genome Institute"/>
            <consortium name="Mycorrhizal Genomics Consortium"/>
            <person name="Kohler A."/>
            <person name="Kuo A."/>
            <person name="Nagy L.G."/>
            <person name="Floudas D."/>
            <person name="Copeland A."/>
            <person name="Barry K.W."/>
            <person name="Cichocki N."/>
            <person name="Veneault-Fourrey C."/>
            <person name="LaButti K."/>
            <person name="Lindquist E.A."/>
            <person name="Lipzen A."/>
            <person name="Lundell T."/>
            <person name="Morin E."/>
            <person name="Murat C."/>
            <person name="Riley R."/>
            <person name="Ohm R."/>
            <person name="Sun H."/>
            <person name="Tunlid A."/>
            <person name="Henrissat B."/>
            <person name="Grigoriev I.V."/>
            <person name="Hibbett D.S."/>
            <person name="Martin F."/>
        </authorList>
    </citation>
    <scope>NUCLEOTIDE SEQUENCE [LARGE SCALE GENOMIC DNA]</scope>
    <source>
        <strain evidence="2">Foug A</strain>
    </source>
</reference>
<sequence>MGNPQRKLCRLTESSQHEELRRRVRGLTTVLYKFISGEQLSKQPRSADSLLLYVATLLTCGDQCDNEAKKVISVAASVELGVPVRILVVAQNTHVRSSVETISLKVVEERHSSLDEVVTGPANRDFLGHVSDVQAALSAFDARATNVDDQLRALEVFFLSRSFPKFVARFNEDTRLCCGKRLFEVIRQWKPSRSRRRREIPLPKLVNWPDWLIQLEALPPIPSKLVNGEVKCEFSDDTKRIWSEVLVAFLVGVDKAIGDVMLARDKGDKGEEEAHRAMFQLNDWCRMLYDFVYWDAGIVPFLLTKTTMLNDMVTPTMLHPEIASTLDDDESAELRFEPGERKGPRVLRYLERVLAWHEALDTLCSNKITPGLLKNIIIGVIEVPRFLSSAMTLPEICDEFFVRFSHMMIYYEPVVETLANHSSDAFLGCVHAEATLMGILNYYGHYSAHASQDAGIQNPWTMQQVVQPITEAEGTVIAVSKKCCWCCNWLSQNLESKFTLPGTHGVIYPWDPPKVGVSETVLKRLEDKLWEKLYAKVLSFVPIYTFRSDESPKWCLTDPRADMSGFITVEFLPSY</sequence>
<organism evidence="1 2">
    <name type="scientific">Scleroderma citrinum Foug A</name>
    <dbReference type="NCBI Taxonomy" id="1036808"/>
    <lineage>
        <taxon>Eukaryota</taxon>
        <taxon>Fungi</taxon>
        <taxon>Dikarya</taxon>
        <taxon>Basidiomycota</taxon>
        <taxon>Agaricomycotina</taxon>
        <taxon>Agaricomycetes</taxon>
        <taxon>Agaricomycetidae</taxon>
        <taxon>Boletales</taxon>
        <taxon>Sclerodermatineae</taxon>
        <taxon>Sclerodermataceae</taxon>
        <taxon>Scleroderma</taxon>
    </lineage>
</organism>
<dbReference type="InParanoid" id="A0A0C3EGI3"/>
<evidence type="ECO:0000313" key="1">
    <source>
        <dbReference type="EMBL" id="KIM67026.1"/>
    </source>
</evidence>
<gene>
    <name evidence="1" type="ORF">SCLCIDRAFT_1210484</name>
</gene>
<proteinExistence type="predicted"/>
<dbReference type="InterPro" id="IPR027796">
    <property type="entry name" value="OTT_1508_deam-like"/>
</dbReference>
<dbReference type="HOGENOM" id="CLU_022091_0_0_1"/>
<dbReference type="OrthoDB" id="2626367at2759"/>
<keyword evidence="2" id="KW-1185">Reference proteome</keyword>